<keyword evidence="7" id="KW-1185">Reference proteome</keyword>
<dbReference type="SMART" id="SM00382">
    <property type="entry name" value="AAA"/>
    <property type="match status" value="1"/>
</dbReference>
<keyword evidence="1" id="KW-0813">Transport</keyword>
<name>A0A6M5YU65_9BACT</name>
<gene>
    <name evidence="6" type="ORF">FTUN_5173</name>
</gene>
<dbReference type="AlphaFoldDB" id="A0A6M5YU65"/>
<evidence type="ECO:0000256" key="4">
    <source>
        <dbReference type="SAM" id="MobiDB-lite"/>
    </source>
</evidence>
<dbReference type="InterPro" id="IPR003593">
    <property type="entry name" value="AAA+_ATPase"/>
</dbReference>
<dbReference type="Pfam" id="PF00005">
    <property type="entry name" value="ABC_tran"/>
    <property type="match status" value="1"/>
</dbReference>
<dbReference type="CDD" id="cd03230">
    <property type="entry name" value="ABC_DR_subfamily_A"/>
    <property type="match status" value="1"/>
</dbReference>
<reference evidence="7" key="1">
    <citation type="submission" date="2020-05" db="EMBL/GenBank/DDBJ databases">
        <title>Frigoriglobus tundricola gen. nov., sp. nov., a psychrotolerant cellulolytic planctomycete of the family Gemmataceae with two divergent copies of 16S rRNA gene.</title>
        <authorList>
            <person name="Kulichevskaya I.S."/>
            <person name="Ivanova A.A."/>
            <person name="Naumoff D.G."/>
            <person name="Beletsky A.V."/>
            <person name="Rijpstra W.I.C."/>
            <person name="Sinninghe Damste J.S."/>
            <person name="Mardanov A.V."/>
            <person name="Ravin N.V."/>
            <person name="Dedysh S.N."/>
        </authorList>
    </citation>
    <scope>NUCLEOTIDE SEQUENCE [LARGE SCALE GENOMIC DNA]</scope>
    <source>
        <strain evidence="7">PL17</strain>
    </source>
</reference>
<protein>
    <recommendedName>
        <fullName evidence="5">ABC transporter domain-containing protein</fullName>
    </recommendedName>
</protein>
<evidence type="ECO:0000256" key="2">
    <source>
        <dbReference type="ARBA" id="ARBA00022741"/>
    </source>
</evidence>
<evidence type="ECO:0000313" key="6">
    <source>
        <dbReference type="EMBL" id="QJW97598.1"/>
    </source>
</evidence>
<evidence type="ECO:0000259" key="5">
    <source>
        <dbReference type="PROSITE" id="PS50893"/>
    </source>
</evidence>
<dbReference type="EMBL" id="CP053452">
    <property type="protein sequence ID" value="QJW97598.1"/>
    <property type="molecule type" value="Genomic_DNA"/>
</dbReference>
<proteinExistence type="predicted"/>
<dbReference type="GO" id="GO:0005524">
    <property type="term" value="F:ATP binding"/>
    <property type="evidence" value="ECO:0007669"/>
    <property type="project" value="UniProtKB-KW"/>
</dbReference>
<keyword evidence="3" id="KW-0067">ATP-binding</keyword>
<evidence type="ECO:0000313" key="7">
    <source>
        <dbReference type="Proteomes" id="UP000503447"/>
    </source>
</evidence>
<dbReference type="InterPro" id="IPR051782">
    <property type="entry name" value="ABC_Transporter_VariousFunc"/>
</dbReference>
<organism evidence="6 7">
    <name type="scientific">Frigoriglobus tundricola</name>
    <dbReference type="NCBI Taxonomy" id="2774151"/>
    <lineage>
        <taxon>Bacteria</taxon>
        <taxon>Pseudomonadati</taxon>
        <taxon>Planctomycetota</taxon>
        <taxon>Planctomycetia</taxon>
        <taxon>Gemmatales</taxon>
        <taxon>Gemmataceae</taxon>
        <taxon>Frigoriglobus</taxon>
    </lineage>
</organism>
<dbReference type="PANTHER" id="PTHR42939">
    <property type="entry name" value="ABC TRANSPORTER ATP-BINDING PROTEIN ALBC-RELATED"/>
    <property type="match status" value="1"/>
</dbReference>
<evidence type="ECO:0000256" key="1">
    <source>
        <dbReference type="ARBA" id="ARBA00022448"/>
    </source>
</evidence>
<dbReference type="Gene3D" id="3.40.50.300">
    <property type="entry name" value="P-loop containing nucleotide triphosphate hydrolases"/>
    <property type="match status" value="1"/>
</dbReference>
<feature type="region of interest" description="Disordered" evidence="4">
    <location>
        <begin position="221"/>
        <end position="244"/>
    </location>
</feature>
<keyword evidence="2" id="KW-0547">Nucleotide-binding</keyword>
<dbReference type="Proteomes" id="UP000503447">
    <property type="component" value="Chromosome"/>
</dbReference>
<dbReference type="KEGG" id="ftj:FTUN_5173"/>
<feature type="domain" description="ABC transporter" evidence="5">
    <location>
        <begin position="6"/>
        <end position="231"/>
    </location>
</feature>
<dbReference type="SUPFAM" id="SSF52540">
    <property type="entry name" value="P-loop containing nucleoside triphosphate hydrolases"/>
    <property type="match status" value="1"/>
</dbReference>
<dbReference type="RefSeq" id="WP_171472939.1">
    <property type="nucleotide sequence ID" value="NZ_CP053452.2"/>
</dbReference>
<dbReference type="InterPro" id="IPR017871">
    <property type="entry name" value="ABC_transporter-like_CS"/>
</dbReference>
<dbReference type="PROSITE" id="PS00211">
    <property type="entry name" value="ABC_TRANSPORTER_1"/>
    <property type="match status" value="1"/>
</dbReference>
<dbReference type="PROSITE" id="PS50893">
    <property type="entry name" value="ABC_TRANSPORTER_2"/>
    <property type="match status" value="1"/>
</dbReference>
<evidence type="ECO:0000256" key="3">
    <source>
        <dbReference type="ARBA" id="ARBA00022840"/>
    </source>
</evidence>
<dbReference type="InterPro" id="IPR027417">
    <property type="entry name" value="P-loop_NTPase"/>
</dbReference>
<dbReference type="GO" id="GO:0016887">
    <property type="term" value="F:ATP hydrolysis activity"/>
    <property type="evidence" value="ECO:0007669"/>
    <property type="project" value="InterPro"/>
</dbReference>
<dbReference type="PANTHER" id="PTHR42939:SF1">
    <property type="entry name" value="ABC TRANSPORTER ATP-BINDING PROTEIN ALBC-RELATED"/>
    <property type="match status" value="1"/>
</dbReference>
<dbReference type="InterPro" id="IPR003439">
    <property type="entry name" value="ABC_transporter-like_ATP-bd"/>
</dbReference>
<accession>A0A6M5YU65</accession>
<sequence length="292" mass="31746">MSEPLLVADHLTKDYGTFRALADLTLSVAAGEVVGLLGPNGSGKSTALRLMLGFLKPTSGRARIGGFDCWADSVETRKRVAYLPGELRLYDTMTGRRLVTFLGRLRGDAPGPEVDALAKKLDIDIDRPLTHMSSGMKRKVALLAVLVPKVPLIILDEPTNTLDPTMRDELLEQLKSARARGQAVLFSSHVLQEVETVCDRVAVLRRGELVHVQEMSELREGRSVSARLTGPPPAHGPGGAELAPNTVSADGRLQMTFRGPLPVLLDWLARQPLTDLVIEPQGLAPIYKRFHG</sequence>